<dbReference type="PANTHER" id="PTHR17224:SF1">
    <property type="entry name" value="PEPTIDYL-TRNA HYDROLASE"/>
    <property type="match status" value="1"/>
</dbReference>
<dbReference type="EMBL" id="FLQY01000072">
    <property type="protein sequence ID" value="SBT05714.1"/>
    <property type="molecule type" value="Genomic_DNA"/>
</dbReference>
<dbReference type="InterPro" id="IPR036416">
    <property type="entry name" value="Pept_tRNA_hydro_sf"/>
</dbReference>
<organism evidence="4 5">
    <name type="scientific">Candidatus Propionivibrio aalborgensis</name>
    <dbReference type="NCBI Taxonomy" id="1860101"/>
    <lineage>
        <taxon>Bacteria</taxon>
        <taxon>Pseudomonadati</taxon>
        <taxon>Pseudomonadota</taxon>
        <taxon>Betaproteobacteria</taxon>
        <taxon>Rhodocyclales</taxon>
        <taxon>Rhodocyclaceae</taxon>
        <taxon>Propionivibrio</taxon>
    </lineage>
</organism>
<accession>A0A1A8XKK2</accession>
<dbReference type="Gene3D" id="3.40.50.1470">
    <property type="entry name" value="Peptidyl-tRNA hydrolase"/>
    <property type="match status" value="1"/>
</dbReference>
<evidence type="ECO:0000313" key="4">
    <source>
        <dbReference type="EMBL" id="SBT05714.1"/>
    </source>
</evidence>
<dbReference type="EC" id="3.1.1.29" evidence="4"/>
<evidence type="ECO:0000256" key="3">
    <source>
        <dbReference type="ARBA" id="ARBA00022884"/>
    </source>
</evidence>
<evidence type="ECO:0000313" key="5">
    <source>
        <dbReference type="Proteomes" id="UP000199600"/>
    </source>
</evidence>
<dbReference type="InterPro" id="IPR001328">
    <property type="entry name" value="Pept_tRNA_hydro"/>
</dbReference>
<keyword evidence="5" id="KW-1185">Reference proteome</keyword>
<dbReference type="Proteomes" id="UP000199600">
    <property type="component" value="Unassembled WGS sequence"/>
</dbReference>
<keyword evidence="2 4" id="KW-0378">Hydrolase</keyword>
<sequence>MIVGLGNPEARYANTPHNIGYEVVDRLAASFELIWDATPEAWIARGSSKGRAVCLIKIRMPMNATGAGLKQLSESMAFGSEQCILVFDDLDLPLGAVKTRINGGAGGHRGVASILEAFQTDAIQRVKVGVGKAGEKLDRISYVLTAFDDDSRATIDQSILTAEARVLELLELQSKRK</sequence>
<evidence type="ECO:0000256" key="2">
    <source>
        <dbReference type="ARBA" id="ARBA00022801"/>
    </source>
</evidence>
<dbReference type="PANTHER" id="PTHR17224">
    <property type="entry name" value="PEPTIDYL-TRNA HYDROLASE"/>
    <property type="match status" value="1"/>
</dbReference>
<name>A0A1A8XKK2_9RHOO</name>
<dbReference type="Pfam" id="PF01195">
    <property type="entry name" value="Pept_tRNA_hydro"/>
    <property type="match status" value="1"/>
</dbReference>
<dbReference type="GO" id="GO:0004045">
    <property type="term" value="F:peptidyl-tRNA hydrolase activity"/>
    <property type="evidence" value="ECO:0007669"/>
    <property type="project" value="UniProtKB-EC"/>
</dbReference>
<proteinExistence type="predicted"/>
<dbReference type="GO" id="GO:0000049">
    <property type="term" value="F:tRNA binding"/>
    <property type="evidence" value="ECO:0007669"/>
    <property type="project" value="UniProtKB-KW"/>
</dbReference>
<protein>
    <submittedName>
        <fullName evidence="4">Putative Peptidyl-tRNA hydrolase</fullName>
        <ecNumber evidence="4">3.1.1.29</ecNumber>
    </submittedName>
</protein>
<reference evidence="4 5" key="1">
    <citation type="submission" date="2016-06" db="EMBL/GenBank/DDBJ databases">
        <authorList>
            <person name="Kjaerup R.B."/>
            <person name="Dalgaard T.S."/>
            <person name="Juul-Madsen H.R."/>
        </authorList>
    </citation>
    <scope>NUCLEOTIDE SEQUENCE [LARGE SCALE GENOMIC DNA]</scope>
    <source>
        <strain evidence="4">2</strain>
    </source>
</reference>
<dbReference type="AlphaFoldDB" id="A0A1A8XKK2"/>
<keyword evidence="3" id="KW-0694">RNA-binding</keyword>
<dbReference type="NCBIfam" id="TIGR00447">
    <property type="entry name" value="pth"/>
    <property type="match status" value="1"/>
</dbReference>
<gene>
    <name evidence="4" type="ORF">PROAA_1630016</name>
</gene>
<evidence type="ECO:0000256" key="1">
    <source>
        <dbReference type="ARBA" id="ARBA00022555"/>
    </source>
</evidence>
<keyword evidence="1" id="KW-0820">tRNA-binding</keyword>
<dbReference type="SUPFAM" id="SSF53178">
    <property type="entry name" value="Peptidyl-tRNA hydrolase-like"/>
    <property type="match status" value="1"/>
</dbReference>